<sequence length="365" mass="39663">MKARQHPSEPARLAALRAYDVLDTPRESDFDEIVLLASRICEVPISVVNLIDEDRQWFKAETGLGVRETPLETSLCAHVILENDFVEIPDTLADARMSDNPLCLADPGLRFYAGALLKSKGGYPIGTLCVLDNQPRTLSALQREALQVLANQVVTQLDLRAVIANEKVLRSEIDHRVKNSLQSVGAFVSLERSAADDEDTRASLGRVERQIRTVAALHDHLGYAGNEEAIGLGPYLSQVVDLLNSTVLNDISVEGGFEDRQVTPREASLVATIINELVANATKHSFEQSSGTISLTGQRMANSVYRITSGDDAAPRAPQESKSSKRDGLGLRILAATVRQLGGSMTVTNDEQGYSTQIDLRFAGA</sequence>
<dbReference type="Gene3D" id="3.30.565.10">
    <property type="entry name" value="Histidine kinase-like ATPase, C-terminal domain"/>
    <property type="match status" value="1"/>
</dbReference>
<gene>
    <name evidence="2" type="ORF">GGQ97_002212</name>
</gene>
<dbReference type="PANTHER" id="PTHR43102:SF2">
    <property type="entry name" value="GAF DOMAIN-CONTAINING PROTEIN"/>
    <property type="match status" value="1"/>
</dbReference>
<dbReference type="InterPro" id="IPR003018">
    <property type="entry name" value="GAF"/>
</dbReference>
<dbReference type="Gene3D" id="3.30.450.40">
    <property type="match status" value="1"/>
</dbReference>
<dbReference type="SUPFAM" id="SSF55874">
    <property type="entry name" value="ATPase domain of HSP90 chaperone/DNA topoisomerase II/histidine kinase"/>
    <property type="match status" value="1"/>
</dbReference>
<accession>A0A7X5Y729</accession>
<dbReference type="SUPFAM" id="SSF55781">
    <property type="entry name" value="GAF domain-like"/>
    <property type="match status" value="1"/>
</dbReference>
<dbReference type="Pfam" id="PF07568">
    <property type="entry name" value="HisKA_2"/>
    <property type="match status" value="1"/>
</dbReference>
<dbReference type="SMART" id="SM00065">
    <property type="entry name" value="GAF"/>
    <property type="match status" value="1"/>
</dbReference>
<comment type="caution">
    <text evidence="2">The sequence shown here is derived from an EMBL/GenBank/DDBJ whole genome shotgun (WGS) entry which is preliminary data.</text>
</comment>
<feature type="domain" description="Histidine kinase" evidence="1">
    <location>
        <begin position="172"/>
        <end position="364"/>
    </location>
</feature>
<dbReference type="PROSITE" id="PS50109">
    <property type="entry name" value="HIS_KIN"/>
    <property type="match status" value="1"/>
</dbReference>
<organism evidence="2 3">
    <name type="scientific">Sphingomonas kaistensis</name>
    <dbReference type="NCBI Taxonomy" id="298708"/>
    <lineage>
        <taxon>Bacteria</taxon>
        <taxon>Pseudomonadati</taxon>
        <taxon>Pseudomonadota</taxon>
        <taxon>Alphaproteobacteria</taxon>
        <taxon>Sphingomonadales</taxon>
        <taxon>Sphingomonadaceae</taxon>
        <taxon>Sphingomonas</taxon>
    </lineage>
</organism>
<dbReference type="Proteomes" id="UP000558192">
    <property type="component" value="Unassembled WGS sequence"/>
</dbReference>
<proteinExistence type="predicted"/>
<dbReference type="InterPro" id="IPR036890">
    <property type="entry name" value="HATPase_C_sf"/>
</dbReference>
<evidence type="ECO:0000259" key="1">
    <source>
        <dbReference type="PROSITE" id="PS50109"/>
    </source>
</evidence>
<keyword evidence="2" id="KW-0808">Transferase</keyword>
<dbReference type="InterPro" id="IPR011495">
    <property type="entry name" value="Sig_transdc_His_kin_sub2_dim/P"/>
</dbReference>
<dbReference type="PANTHER" id="PTHR43102">
    <property type="entry name" value="SLR1143 PROTEIN"/>
    <property type="match status" value="1"/>
</dbReference>
<dbReference type="InterPro" id="IPR005467">
    <property type="entry name" value="His_kinase_dom"/>
</dbReference>
<dbReference type="AlphaFoldDB" id="A0A7X5Y729"/>
<keyword evidence="2" id="KW-0418">Kinase</keyword>
<dbReference type="EMBL" id="JAATJC010000001">
    <property type="protein sequence ID" value="NJC06419.1"/>
    <property type="molecule type" value="Genomic_DNA"/>
</dbReference>
<dbReference type="Pfam" id="PF01590">
    <property type="entry name" value="GAF"/>
    <property type="match status" value="1"/>
</dbReference>
<protein>
    <submittedName>
        <fullName evidence="2">Two-component sensor histidine kinase</fullName>
    </submittedName>
</protein>
<dbReference type="Pfam" id="PF02518">
    <property type="entry name" value="HATPase_c"/>
    <property type="match status" value="1"/>
</dbReference>
<dbReference type="InterPro" id="IPR029016">
    <property type="entry name" value="GAF-like_dom_sf"/>
</dbReference>
<dbReference type="GO" id="GO:0016301">
    <property type="term" value="F:kinase activity"/>
    <property type="evidence" value="ECO:0007669"/>
    <property type="project" value="UniProtKB-KW"/>
</dbReference>
<dbReference type="InterPro" id="IPR003594">
    <property type="entry name" value="HATPase_dom"/>
</dbReference>
<evidence type="ECO:0000313" key="3">
    <source>
        <dbReference type="Proteomes" id="UP000558192"/>
    </source>
</evidence>
<dbReference type="RefSeq" id="WP_168069620.1">
    <property type="nucleotide sequence ID" value="NZ_JAATJC010000001.1"/>
</dbReference>
<keyword evidence="3" id="KW-1185">Reference proteome</keyword>
<reference evidence="2 3" key="1">
    <citation type="submission" date="2020-03" db="EMBL/GenBank/DDBJ databases">
        <title>Genomic Encyclopedia of Type Strains, Phase IV (KMG-IV): sequencing the most valuable type-strain genomes for metagenomic binning, comparative biology and taxonomic classification.</title>
        <authorList>
            <person name="Goeker M."/>
        </authorList>
    </citation>
    <scope>NUCLEOTIDE SEQUENCE [LARGE SCALE GENOMIC DNA]</scope>
    <source>
        <strain evidence="2 3">DSM 16846</strain>
    </source>
</reference>
<name>A0A7X5Y729_9SPHN</name>
<evidence type="ECO:0000313" key="2">
    <source>
        <dbReference type="EMBL" id="NJC06419.1"/>
    </source>
</evidence>